<name>A0A0D5NKB5_9BACL</name>
<evidence type="ECO:0008006" key="3">
    <source>
        <dbReference type="Google" id="ProtNLM"/>
    </source>
</evidence>
<accession>A0A0D5NKB5</accession>
<reference evidence="1 2" key="1">
    <citation type="journal article" date="2015" name="J. Biotechnol.">
        <title>Complete genome sequence of Paenibacillus beijingensis 7188(T) (=DSM 24997(T)), a novel rhizobacterium from jujube garden soil.</title>
        <authorList>
            <person name="Kwak Y."/>
            <person name="Shin J.H."/>
        </authorList>
    </citation>
    <scope>NUCLEOTIDE SEQUENCE [LARGE SCALE GENOMIC DNA]</scope>
    <source>
        <strain evidence="1 2">DSM 24997</strain>
    </source>
</reference>
<dbReference type="KEGG" id="pbj:VN24_13845"/>
<reference evidence="2" key="2">
    <citation type="submission" date="2015-03" db="EMBL/GenBank/DDBJ databases">
        <title>Genome sequence of Paenibacillus beijingensis strain DSM 24997T.</title>
        <authorList>
            <person name="Kwak Y."/>
            <person name="Shin J.-H."/>
        </authorList>
    </citation>
    <scope>NUCLEOTIDE SEQUENCE [LARGE SCALE GENOMIC DNA]</scope>
    <source>
        <strain evidence="2">DSM 24997</strain>
    </source>
</reference>
<gene>
    <name evidence="1" type="ORF">VN24_13845</name>
</gene>
<keyword evidence="2" id="KW-1185">Reference proteome</keyword>
<dbReference type="AlphaFoldDB" id="A0A0D5NKB5"/>
<dbReference type="HOGENOM" id="CLU_153669_0_0_9"/>
<dbReference type="PATRIC" id="fig|1126833.4.peg.3019"/>
<dbReference type="RefSeq" id="WP_045670881.1">
    <property type="nucleotide sequence ID" value="NZ_CP011058.1"/>
</dbReference>
<dbReference type="EMBL" id="CP011058">
    <property type="protein sequence ID" value="AJY75452.1"/>
    <property type="molecule type" value="Genomic_DNA"/>
</dbReference>
<protein>
    <recommendedName>
        <fullName evidence="3">Immunity protein 70</fullName>
    </recommendedName>
</protein>
<proteinExistence type="predicted"/>
<dbReference type="Proteomes" id="UP000032633">
    <property type="component" value="Chromosome"/>
</dbReference>
<dbReference type="OrthoDB" id="5120820at2"/>
<evidence type="ECO:0000313" key="2">
    <source>
        <dbReference type="Proteomes" id="UP000032633"/>
    </source>
</evidence>
<dbReference type="Pfam" id="PF15601">
    <property type="entry name" value="Imm70"/>
    <property type="match status" value="1"/>
</dbReference>
<dbReference type="InterPro" id="IPR028185">
    <property type="entry name" value="Imm70"/>
</dbReference>
<organism evidence="1 2">
    <name type="scientific">Paenibacillus beijingensis</name>
    <dbReference type="NCBI Taxonomy" id="1126833"/>
    <lineage>
        <taxon>Bacteria</taxon>
        <taxon>Bacillati</taxon>
        <taxon>Bacillota</taxon>
        <taxon>Bacilli</taxon>
        <taxon>Bacillales</taxon>
        <taxon>Paenibacillaceae</taxon>
        <taxon>Paenibacillus</taxon>
    </lineage>
</organism>
<evidence type="ECO:0000313" key="1">
    <source>
        <dbReference type="EMBL" id="AJY75452.1"/>
    </source>
</evidence>
<sequence length="137" mass="15712">MVGLSASYFWFPVGTGNFLHAFFSTISYNLEPNGWGTKYPFLMKRLYSGNLENKFVPALLEEVKEIRNLLEAIPPSKVIWDIEDLSKQPPWGNDISPEITSLANYFANNRGEDLFELFKRAIQTAIDYDLDLKIKSL</sequence>